<feature type="chain" id="PRO_5045208046" evidence="1">
    <location>
        <begin position="31"/>
        <end position="201"/>
    </location>
</feature>
<dbReference type="RefSeq" id="WP_248154816.1">
    <property type="nucleotide sequence ID" value="NZ_JALNMJ010000008.1"/>
</dbReference>
<comment type="caution">
    <text evidence="2">The sequence shown here is derived from an EMBL/GenBank/DDBJ whole genome shotgun (WGS) entry which is preliminary data.</text>
</comment>
<keyword evidence="3" id="KW-1185">Reference proteome</keyword>
<feature type="signal peptide" evidence="1">
    <location>
        <begin position="1"/>
        <end position="30"/>
    </location>
</feature>
<keyword evidence="1" id="KW-0732">Signal</keyword>
<accession>A0ABT0GUT7</accession>
<dbReference type="Pfam" id="PF06577">
    <property type="entry name" value="EipA"/>
    <property type="match status" value="1"/>
</dbReference>
<dbReference type="Proteomes" id="UP001431221">
    <property type="component" value="Unassembled WGS sequence"/>
</dbReference>
<dbReference type="PIRSF" id="PIRSF033924">
    <property type="entry name" value="UCP033924"/>
    <property type="match status" value="1"/>
</dbReference>
<evidence type="ECO:0000313" key="2">
    <source>
        <dbReference type="EMBL" id="MCK7613201.1"/>
    </source>
</evidence>
<sequence length="201" mass="21347">MTQSSWRVASLFSAAFLVLCALVLSSPSLAQQSGNEPIPPNATYGEDEIVKTGHQFFGSVSGGLASVVEKAFSRYGEPNGYILGEEGSGAFVAGARYGEGHLYTRNAGNHKVFWQGPSVGWDFGADGARVMMLVYNLPTVNSIYDRFAGINGSAYLVGGVGMTVLLKNEVVLVPVRAGVGARLGINMGYLKITDKATWNPF</sequence>
<evidence type="ECO:0000313" key="3">
    <source>
        <dbReference type="Proteomes" id="UP001431221"/>
    </source>
</evidence>
<reference evidence="2" key="1">
    <citation type="submission" date="2022-04" db="EMBL/GenBank/DDBJ databases">
        <title>Roseibium sp. CAU 1639 isolated from mud.</title>
        <authorList>
            <person name="Kim W."/>
        </authorList>
    </citation>
    <scope>NUCLEOTIDE SEQUENCE</scope>
    <source>
        <strain evidence="2">CAU 1639</strain>
    </source>
</reference>
<organism evidence="2 3">
    <name type="scientific">Roseibium sediminicola</name>
    <dbReference type="NCBI Taxonomy" id="2933272"/>
    <lineage>
        <taxon>Bacteria</taxon>
        <taxon>Pseudomonadati</taxon>
        <taxon>Pseudomonadota</taxon>
        <taxon>Alphaproteobacteria</taxon>
        <taxon>Hyphomicrobiales</taxon>
        <taxon>Stappiaceae</taxon>
        <taxon>Roseibium</taxon>
    </lineage>
</organism>
<dbReference type="EMBL" id="JALNMJ010000008">
    <property type="protein sequence ID" value="MCK7613201.1"/>
    <property type="molecule type" value="Genomic_DNA"/>
</dbReference>
<evidence type="ECO:0000256" key="1">
    <source>
        <dbReference type="SAM" id="SignalP"/>
    </source>
</evidence>
<dbReference type="InterPro" id="IPR008325">
    <property type="entry name" value="EipA-like"/>
</dbReference>
<name>A0ABT0GUT7_9HYPH</name>
<protein>
    <submittedName>
        <fullName evidence="2">DUF1134 domain-containing protein</fullName>
    </submittedName>
</protein>
<gene>
    <name evidence="2" type="ORF">M0H32_13585</name>
</gene>
<proteinExistence type="predicted"/>